<name>A0A3R7NKF9_TRYRA</name>
<dbReference type="EMBL" id="MKGL01000178">
    <property type="protein sequence ID" value="RNF03962.1"/>
    <property type="molecule type" value="Genomic_DNA"/>
</dbReference>
<dbReference type="AlphaFoldDB" id="A0A3R7NKF9"/>
<accession>A0A3R7NKF9</accession>
<proteinExistence type="predicted"/>
<dbReference type="RefSeq" id="XP_029237819.1">
    <property type="nucleotide sequence ID" value="XM_029382295.1"/>
</dbReference>
<dbReference type="Proteomes" id="UP000283634">
    <property type="component" value="Unassembled WGS sequence"/>
</dbReference>
<evidence type="ECO:0000313" key="2">
    <source>
        <dbReference type="Proteomes" id="UP000283634"/>
    </source>
</evidence>
<keyword evidence="2" id="KW-1185">Reference proteome</keyword>
<dbReference type="GeneID" id="40329349"/>
<gene>
    <name evidence="1" type="ORF">TraAM80_05416</name>
</gene>
<protein>
    <submittedName>
        <fullName evidence="1">Uncharacterized protein</fullName>
    </submittedName>
</protein>
<organism evidence="1 2">
    <name type="scientific">Trypanosoma rangeli</name>
    <dbReference type="NCBI Taxonomy" id="5698"/>
    <lineage>
        <taxon>Eukaryota</taxon>
        <taxon>Discoba</taxon>
        <taxon>Euglenozoa</taxon>
        <taxon>Kinetoplastea</taxon>
        <taxon>Metakinetoplastina</taxon>
        <taxon>Trypanosomatida</taxon>
        <taxon>Trypanosomatidae</taxon>
        <taxon>Trypanosoma</taxon>
        <taxon>Herpetosoma</taxon>
    </lineage>
</organism>
<comment type="caution">
    <text evidence="1">The sequence shown here is derived from an EMBL/GenBank/DDBJ whole genome shotgun (WGS) entry which is preliminary data.</text>
</comment>
<reference evidence="1 2" key="1">
    <citation type="journal article" date="2018" name="BMC Genomics">
        <title>Genomic comparison of Trypanosoma conorhini and Trypanosoma rangeli to Trypanosoma cruzi strains of high and low virulence.</title>
        <authorList>
            <person name="Bradwell K.R."/>
            <person name="Koparde V.N."/>
            <person name="Matveyev A.V."/>
            <person name="Serrano M.G."/>
            <person name="Alves J.M."/>
            <person name="Parikh H."/>
            <person name="Huang B."/>
            <person name="Lee V."/>
            <person name="Espinosa-Alvarez O."/>
            <person name="Ortiz P.A."/>
            <person name="Costa-Martins A.G."/>
            <person name="Teixeira M.M."/>
            <person name="Buck G.A."/>
        </authorList>
    </citation>
    <scope>NUCLEOTIDE SEQUENCE [LARGE SCALE GENOMIC DNA]</scope>
    <source>
        <strain evidence="1 2">AM80</strain>
    </source>
</reference>
<evidence type="ECO:0000313" key="1">
    <source>
        <dbReference type="EMBL" id="RNF03962.1"/>
    </source>
</evidence>
<sequence length="118" mass="12774">MQTDKNTVQKEKKRETGPIHCLVVSRGESSQAWRQTSAAIVAVEVPQKMRLPICFSPFFHALCAMQSPVPSASPIFLVVIMDLVVASSIASTSVCVDHKRPMCATAASVLVMNRATDS</sequence>